<dbReference type="Proteomes" id="UP000313359">
    <property type="component" value="Unassembled WGS sequence"/>
</dbReference>
<proteinExistence type="predicted"/>
<gene>
    <name evidence="3" type="ORF">L227DRAFT_575691</name>
</gene>
<accession>A0A5C2S8X0</accession>
<evidence type="ECO:0000313" key="4">
    <source>
        <dbReference type="Proteomes" id="UP000313359"/>
    </source>
</evidence>
<sequence>MHSTVIARQWPWQSLIAAAIFSLRLRSSSSRELVWWTCAECVHGADRRWRLPCWRLAALNAERSPHSPAPGRFQLRERDSDVDLRGS</sequence>
<evidence type="ECO:0008006" key="5">
    <source>
        <dbReference type="Google" id="ProtNLM"/>
    </source>
</evidence>
<dbReference type="AlphaFoldDB" id="A0A5C2S8X0"/>
<evidence type="ECO:0000256" key="1">
    <source>
        <dbReference type="SAM" id="MobiDB-lite"/>
    </source>
</evidence>
<organism evidence="3 4">
    <name type="scientific">Lentinus tigrinus ALCF2SS1-6</name>
    <dbReference type="NCBI Taxonomy" id="1328759"/>
    <lineage>
        <taxon>Eukaryota</taxon>
        <taxon>Fungi</taxon>
        <taxon>Dikarya</taxon>
        <taxon>Basidiomycota</taxon>
        <taxon>Agaricomycotina</taxon>
        <taxon>Agaricomycetes</taxon>
        <taxon>Polyporales</taxon>
        <taxon>Polyporaceae</taxon>
        <taxon>Lentinus</taxon>
    </lineage>
</organism>
<feature type="compositionally biased region" description="Basic and acidic residues" evidence="1">
    <location>
        <begin position="74"/>
        <end position="87"/>
    </location>
</feature>
<reference evidence="3" key="1">
    <citation type="journal article" date="2018" name="Genome Biol. Evol.">
        <title>Genomics and development of Lentinus tigrinus, a white-rot wood-decaying mushroom with dimorphic fruiting bodies.</title>
        <authorList>
            <person name="Wu B."/>
            <person name="Xu Z."/>
            <person name="Knudson A."/>
            <person name="Carlson A."/>
            <person name="Chen N."/>
            <person name="Kovaka S."/>
            <person name="LaButti K."/>
            <person name="Lipzen A."/>
            <person name="Pennachio C."/>
            <person name="Riley R."/>
            <person name="Schakwitz W."/>
            <person name="Umezawa K."/>
            <person name="Ohm R.A."/>
            <person name="Grigoriev I.V."/>
            <person name="Nagy L.G."/>
            <person name="Gibbons J."/>
            <person name="Hibbett D."/>
        </authorList>
    </citation>
    <scope>NUCLEOTIDE SEQUENCE [LARGE SCALE GENOMIC DNA]</scope>
    <source>
        <strain evidence="3">ALCF2SS1-6</strain>
    </source>
</reference>
<keyword evidence="4" id="KW-1185">Reference proteome</keyword>
<keyword evidence="2" id="KW-0732">Signal</keyword>
<feature type="signal peptide" evidence="2">
    <location>
        <begin position="1"/>
        <end position="30"/>
    </location>
</feature>
<feature type="chain" id="PRO_5022750400" description="Secreted protein" evidence="2">
    <location>
        <begin position="31"/>
        <end position="87"/>
    </location>
</feature>
<evidence type="ECO:0000313" key="3">
    <source>
        <dbReference type="EMBL" id="RPD60160.1"/>
    </source>
</evidence>
<feature type="region of interest" description="Disordered" evidence="1">
    <location>
        <begin position="63"/>
        <end position="87"/>
    </location>
</feature>
<evidence type="ECO:0000256" key="2">
    <source>
        <dbReference type="SAM" id="SignalP"/>
    </source>
</evidence>
<name>A0A5C2S8X0_9APHY</name>
<dbReference type="EMBL" id="ML122267">
    <property type="protein sequence ID" value="RPD60160.1"/>
    <property type="molecule type" value="Genomic_DNA"/>
</dbReference>
<protein>
    <recommendedName>
        <fullName evidence="5">Secreted protein</fullName>
    </recommendedName>
</protein>